<reference evidence="2" key="1">
    <citation type="journal article" date="2014" name="Front. Microbiol.">
        <title>High frequency of phylogenetically diverse reductive dehalogenase-homologous genes in deep subseafloor sedimentary metagenomes.</title>
        <authorList>
            <person name="Kawai M."/>
            <person name="Futagami T."/>
            <person name="Toyoda A."/>
            <person name="Takaki Y."/>
            <person name="Nishi S."/>
            <person name="Hori S."/>
            <person name="Arai W."/>
            <person name="Tsubouchi T."/>
            <person name="Morono Y."/>
            <person name="Uchiyama I."/>
            <person name="Ito T."/>
            <person name="Fujiyama A."/>
            <person name="Inagaki F."/>
            <person name="Takami H."/>
        </authorList>
    </citation>
    <scope>NUCLEOTIDE SEQUENCE</scope>
    <source>
        <strain evidence="2">Expedition CK06-06</strain>
    </source>
</reference>
<feature type="transmembrane region" description="Helical" evidence="1">
    <location>
        <begin position="14"/>
        <end position="32"/>
    </location>
</feature>
<dbReference type="AlphaFoldDB" id="X0UW20"/>
<gene>
    <name evidence="2" type="ORF">S01H1_21162</name>
</gene>
<name>X0UW20_9ZZZZ</name>
<protein>
    <submittedName>
        <fullName evidence="2">Uncharacterized protein</fullName>
    </submittedName>
</protein>
<dbReference type="EMBL" id="BARS01011688">
    <property type="protein sequence ID" value="GAF92665.1"/>
    <property type="molecule type" value="Genomic_DNA"/>
</dbReference>
<proteinExistence type="predicted"/>
<evidence type="ECO:0000256" key="1">
    <source>
        <dbReference type="SAM" id="Phobius"/>
    </source>
</evidence>
<keyword evidence="1" id="KW-0812">Transmembrane</keyword>
<feature type="non-terminal residue" evidence="2">
    <location>
        <position position="1"/>
    </location>
</feature>
<keyword evidence="1" id="KW-1133">Transmembrane helix</keyword>
<sequence>NYQGIREGTMKNKLILLIILLTCICVLNNFCIKHRYEPQSYFSKKEVYNIKKVAIIPSEREKDYIIDKLSAYIGSRATFEIVESSFVRKKLDELNLKYSDIINSQIGNQITDMFGIDGIIIISYKWKEITFSRRSISLSAKLIELETGLILWHAEKSIEADSFNLIPAEDNLCKYIASTLYVIK</sequence>
<comment type="caution">
    <text evidence="2">The sequence shown here is derived from an EMBL/GenBank/DDBJ whole genome shotgun (WGS) entry which is preliminary data.</text>
</comment>
<accession>X0UW20</accession>
<evidence type="ECO:0000313" key="2">
    <source>
        <dbReference type="EMBL" id="GAF92665.1"/>
    </source>
</evidence>
<keyword evidence="1" id="KW-0472">Membrane</keyword>
<dbReference type="Gene3D" id="3.40.50.10610">
    <property type="entry name" value="ABC-type transport auxiliary lipoprotein component"/>
    <property type="match status" value="1"/>
</dbReference>
<organism evidence="2">
    <name type="scientific">marine sediment metagenome</name>
    <dbReference type="NCBI Taxonomy" id="412755"/>
    <lineage>
        <taxon>unclassified sequences</taxon>
        <taxon>metagenomes</taxon>
        <taxon>ecological metagenomes</taxon>
    </lineage>
</organism>